<proteinExistence type="predicted"/>
<feature type="transmembrane region" description="Helical" evidence="1">
    <location>
        <begin position="128"/>
        <end position="148"/>
    </location>
</feature>
<keyword evidence="1" id="KW-0812">Transmembrane</keyword>
<dbReference type="Proteomes" id="UP001183615">
    <property type="component" value="Unassembled WGS sequence"/>
</dbReference>
<feature type="transmembrane region" description="Helical" evidence="1">
    <location>
        <begin position="160"/>
        <end position="185"/>
    </location>
</feature>
<feature type="transmembrane region" description="Helical" evidence="1">
    <location>
        <begin position="303"/>
        <end position="325"/>
    </location>
</feature>
<sequence length="332" mass="33419">MASADPLPALLRDHRTLCERAVDPLEIAAGLEARGVTDRTAARFRHRDVFSLAEELYARATPRPGRPLAQAPGPCTGRLRRVADLLLALLPAALCATGLRAGAGRTALAAATLAALWLVLFRRSPLGIAGPFALPPLAHALAGDGLLAELLPGGQQPQENAAAAATLTLALAAAPALWCRVWFAARCRRRLAVSRGVRGFAAGARALLAAALGLYLVGLLAALGLVRLLLGPFPFGAAAALGLLLGAVVLLVGHGFRRAAAVGLAAAGAVEGLALALVSASWLPGCDALARPVAALADAHGVAAVPALACGAAATGLLVHAAHALTGPAAHR</sequence>
<evidence type="ECO:0000313" key="3">
    <source>
        <dbReference type="Proteomes" id="UP001183615"/>
    </source>
</evidence>
<accession>A0ABU2S6C9</accession>
<name>A0ABU2S6C9_9ACTN</name>
<dbReference type="EMBL" id="JAVREV010000005">
    <property type="protein sequence ID" value="MDT0443190.1"/>
    <property type="molecule type" value="Genomic_DNA"/>
</dbReference>
<feature type="transmembrane region" description="Helical" evidence="1">
    <location>
        <begin position="259"/>
        <end position="283"/>
    </location>
</feature>
<evidence type="ECO:0000313" key="2">
    <source>
        <dbReference type="EMBL" id="MDT0443190.1"/>
    </source>
</evidence>
<evidence type="ECO:0000256" key="1">
    <source>
        <dbReference type="SAM" id="Phobius"/>
    </source>
</evidence>
<feature type="transmembrane region" description="Helical" evidence="1">
    <location>
        <begin position="232"/>
        <end position="252"/>
    </location>
</feature>
<keyword evidence="3" id="KW-1185">Reference proteome</keyword>
<protein>
    <recommendedName>
        <fullName evidence="4">Integral membrane protein</fullName>
    </recommendedName>
</protein>
<keyword evidence="1" id="KW-1133">Transmembrane helix</keyword>
<evidence type="ECO:0008006" key="4">
    <source>
        <dbReference type="Google" id="ProtNLM"/>
    </source>
</evidence>
<keyword evidence="1" id="KW-0472">Membrane</keyword>
<feature type="transmembrane region" description="Helical" evidence="1">
    <location>
        <begin position="206"/>
        <end position="226"/>
    </location>
</feature>
<comment type="caution">
    <text evidence="2">The sequence shown here is derived from an EMBL/GenBank/DDBJ whole genome shotgun (WGS) entry which is preliminary data.</text>
</comment>
<dbReference type="RefSeq" id="WP_311617558.1">
    <property type="nucleotide sequence ID" value="NZ_JAVREV010000005.1"/>
</dbReference>
<feature type="transmembrane region" description="Helical" evidence="1">
    <location>
        <begin position="105"/>
        <end position="121"/>
    </location>
</feature>
<organism evidence="2 3">
    <name type="scientific">Streptomyces johnsoniae</name>
    <dbReference type="NCBI Taxonomy" id="3075532"/>
    <lineage>
        <taxon>Bacteria</taxon>
        <taxon>Bacillati</taxon>
        <taxon>Actinomycetota</taxon>
        <taxon>Actinomycetes</taxon>
        <taxon>Kitasatosporales</taxon>
        <taxon>Streptomycetaceae</taxon>
        <taxon>Streptomyces</taxon>
    </lineage>
</organism>
<gene>
    <name evidence="2" type="ORF">RM779_11360</name>
</gene>
<reference evidence="3" key="1">
    <citation type="submission" date="2023-07" db="EMBL/GenBank/DDBJ databases">
        <title>30 novel species of actinomycetes from the DSMZ collection.</title>
        <authorList>
            <person name="Nouioui I."/>
        </authorList>
    </citation>
    <scope>NUCLEOTIDE SEQUENCE [LARGE SCALE GENOMIC DNA]</scope>
    <source>
        <strain evidence="3">DSM 41886</strain>
    </source>
</reference>